<dbReference type="SUPFAM" id="SSF56300">
    <property type="entry name" value="Metallo-dependent phosphatases"/>
    <property type="match status" value="1"/>
</dbReference>
<evidence type="ECO:0000313" key="5">
    <source>
        <dbReference type="Proteomes" id="UP000253790"/>
    </source>
</evidence>
<keyword evidence="2" id="KW-0812">Transmembrane</keyword>
<keyword evidence="2" id="KW-1133">Transmembrane helix</keyword>
<dbReference type="Proteomes" id="UP000253790">
    <property type="component" value="Chromosome"/>
</dbReference>
<gene>
    <name evidence="4" type="ORF">DV701_10415</name>
</gene>
<dbReference type="OrthoDB" id="5241348at2"/>
<evidence type="ECO:0000256" key="1">
    <source>
        <dbReference type="SAM" id="MobiDB-lite"/>
    </source>
</evidence>
<dbReference type="RefSeq" id="WP_114928247.1">
    <property type="nucleotide sequence ID" value="NZ_CP031229.1"/>
</dbReference>
<dbReference type="InterPro" id="IPR029052">
    <property type="entry name" value="Metallo-depent_PP-like"/>
</dbReference>
<dbReference type="Pfam" id="PF00149">
    <property type="entry name" value="Metallophos"/>
    <property type="match status" value="1"/>
</dbReference>
<feature type="compositionally biased region" description="Low complexity" evidence="1">
    <location>
        <begin position="542"/>
        <end position="551"/>
    </location>
</feature>
<dbReference type="KEGG" id="orn:DV701_10415"/>
<name>A0A345NN74_9MICO</name>
<accession>A0A345NN74</accession>
<dbReference type="GO" id="GO:0016787">
    <property type="term" value="F:hydrolase activity"/>
    <property type="evidence" value="ECO:0007669"/>
    <property type="project" value="InterPro"/>
</dbReference>
<keyword evidence="5" id="KW-1185">Reference proteome</keyword>
<evidence type="ECO:0000259" key="3">
    <source>
        <dbReference type="Pfam" id="PF00149"/>
    </source>
</evidence>
<keyword evidence="2" id="KW-0472">Membrane</keyword>
<protein>
    <submittedName>
        <fullName evidence="4">Metallophosphoesterase</fullName>
    </submittedName>
</protein>
<dbReference type="InterPro" id="IPR004843">
    <property type="entry name" value="Calcineurin-like_PHP"/>
</dbReference>
<evidence type="ECO:0000313" key="4">
    <source>
        <dbReference type="EMBL" id="AXH96482.1"/>
    </source>
</evidence>
<dbReference type="Gene3D" id="3.60.21.10">
    <property type="match status" value="1"/>
</dbReference>
<feature type="transmembrane region" description="Helical" evidence="2">
    <location>
        <begin position="162"/>
        <end position="184"/>
    </location>
</feature>
<evidence type="ECO:0000256" key="2">
    <source>
        <dbReference type="SAM" id="Phobius"/>
    </source>
</evidence>
<proteinExistence type="predicted"/>
<dbReference type="AlphaFoldDB" id="A0A345NN74"/>
<organism evidence="4 5">
    <name type="scientific">Ornithinimicrobium avium</name>
    <dbReference type="NCBI Taxonomy" id="2283195"/>
    <lineage>
        <taxon>Bacteria</taxon>
        <taxon>Bacillati</taxon>
        <taxon>Actinomycetota</taxon>
        <taxon>Actinomycetes</taxon>
        <taxon>Micrococcales</taxon>
        <taxon>Ornithinimicrobiaceae</taxon>
        <taxon>Ornithinimicrobium</taxon>
    </lineage>
</organism>
<feature type="transmembrane region" description="Helical" evidence="2">
    <location>
        <begin position="131"/>
        <end position="150"/>
    </location>
</feature>
<dbReference type="EMBL" id="CP031229">
    <property type="protein sequence ID" value="AXH96482.1"/>
    <property type="molecule type" value="Genomic_DNA"/>
</dbReference>
<feature type="domain" description="Calcineurin-like phosphoesterase" evidence="3">
    <location>
        <begin position="248"/>
        <end position="403"/>
    </location>
</feature>
<feature type="region of interest" description="Disordered" evidence="1">
    <location>
        <begin position="535"/>
        <end position="579"/>
    </location>
</feature>
<sequence length="579" mass="61506">MATRDGRRSFAPPPGMIAGLRRGAVLALLTVVAFMGGVSATQLWPVHTQTQYFAADVSVSPSLSSTVNLPMVVGDVIMSFDGPLPAPGLDAQVSVREEVTDLLRSGRLSTASLEPSQQELRAAIDSGVQEVAWKFALGALVTSLLVFLTYTVARPHHLGRVVAAATVATLVATLGPGTAAYLTYRTEKVAQFRATSLLSLVQTNRSILTELTSNADHGAVYVTNLLALSDALRQEFTPGTTQAPSAAKFLLVSDIHGMNQYPLMRQIVASEGIDAVIDAGDLLNFGQAREGVLTGIYDGIESLGVPYIFVRGNHDGASRDDEAVLDRLSRIPNVVLLEPTAGDYVEVGVNGVTISGFNDPRYYNERSDDFGAEQVAAAQAFEKATAGLTPTDLVVTHEPYAADRVTATGVTLNGHMHVAALQRGHVQMGSFTGGGLVNQFRLPPLTEEAQQAAQEDPETAGELQGHPYSFDILSMGQDCSIVSLIRYSYRNLVSGRPQYDDIRMINGRTLQPDPPADRTCGPDLGVVTSTMVAAPDLDQASTTAEETTTLTIPPPSRTPTHTPSGGQDDVAVTSGPPRR</sequence>
<reference evidence="4 5" key="1">
    <citation type="submission" date="2018-07" db="EMBL/GenBank/DDBJ databases">
        <title>Complete genome sequencing of Ornithinimicrobium sp. AMA3305.</title>
        <authorList>
            <person name="Bae J.-W."/>
        </authorList>
    </citation>
    <scope>NUCLEOTIDE SEQUENCE [LARGE SCALE GENOMIC DNA]</scope>
    <source>
        <strain evidence="4 5">AMA3305</strain>
    </source>
</reference>